<dbReference type="AlphaFoldDB" id="A0A3G2T3K4"/>
<evidence type="ECO:0000313" key="1">
    <source>
        <dbReference type="EMBL" id="AYO54850.1"/>
    </source>
</evidence>
<accession>A0A3G2T3K4</accession>
<proteinExistence type="predicted"/>
<evidence type="ECO:0000313" key="2">
    <source>
        <dbReference type="Proteomes" id="UP000279962"/>
    </source>
</evidence>
<organism evidence="1 2">
    <name type="scientific">Acinetobacter wuhouensis</name>
    <dbReference type="NCBI Taxonomy" id="1879050"/>
    <lineage>
        <taxon>Bacteria</taxon>
        <taxon>Pseudomonadati</taxon>
        <taxon>Pseudomonadota</taxon>
        <taxon>Gammaproteobacteria</taxon>
        <taxon>Moraxellales</taxon>
        <taxon>Moraxellaceae</taxon>
        <taxon>Acinetobacter</taxon>
    </lineage>
</organism>
<dbReference type="EMBL" id="CP033133">
    <property type="protein sequence ID" value="AYO54850.1"/>
    <property type="molecule type" value="Genomic_DNA"/>
</dbReference>
<reference evidence="1 2" key="1">
    <citation type="submission" date="2018-10" db="EMBL/GenBank/DDBJ databases">
        <title>The complete genome of Acinetobacter wuhouensis strain WCHAW010062.</title>
        <authorList>
            <person name="Hu Y."/>
            <person name="Long H."/>
            <person name="Feng Y."/>
            <person name="Zong Z."/>
        </authorList>
    </citation>
    <scope>NUCLEOTIDE SEQUENCE [LARGE SCALE GENOMIC DNA]</scope>
    <source>
        <strain evidence="1 2">WCHAW010062</strain>
    </source>
</reference>
<gene>
    <name evidence="1" type="ORF">CDG68_14845</name>
</gene>
<name>A0A3G2T3K4_9GAMM</name>
<protein>
    <submittedName>
        <fullName evidence="1">Uncharacterized protein</fullName>
    </submittedName>
</protein>
<sequence>MKDLNKIRETLKNIQIRQNKNQAIYLIGMVDLNDLDISWLIDENYIEIDDAISYLDNKDIVFIKDITFKGKKLLYQLSI</sequence>
<dbReference type="RefSeq" id="WP_087553982.1">
    <property type="nucleotide sequence ID" value="NZ_CP033133.1"/>
</dbReference>
<dbReference type="Proteomes" id="UP000279962">
    <property type="component" value="Chromosome"/>
</dbReference>